<dbReference type="InterPro" id="IPR036388">
    <property type="entry name" value="WH-like_DNA-bd_sf"/>
</dbReference>
<evidence type="ECO:0000259" key="8">
    <source>
        <dbReference type="Pfam" id="PF13490"/>
    </source>
</evidence>
<evidence type="ECO:0000256" key="5">
    <source>
        <dbReference type="ARBA" id="ARBA00023163"/>
    </source>
</evidence>
<organism evidence="9 10">
    <name type="scientific">Amycolatopsis rifamycinica</name>
    <dbReference type="NCBI Taxonomy" id="287986"/>
    <lineage>
        <taxon>Bacteria</taxon>
        <taxon>Bacillati</taxon>
        <taxon>Actinomycetota</taxon>
        <taxon>Actinomycetes</taxon>
        <taxon>Pseudonocardiales</taxon>
        <taxon>Pseudonocardiaceae</taxon>
        <taxon>Amycolatopsis</taxon>
    </lineage>
</organism>
<reference evidence="9 10" key="1">
    <citation type="submission" date="2014-05" db="EMBL/GenBank/DDBJ databases">
        <title>Draft genome sequence of Amycolatopsis rifamycinica DSM 46095.</title>
        <authorList>
            <person name="Lal R."/>
            <person name="Saxena A."/>
            <person name="Kumari R."/>
            <person name="Mukherjee U."/>
            <person name="Singh P."/>
            <person name="Sangwan N."/>
            <person name="Mahato N.K."/>
        </authorList>
    </citation>
    <scope>NUCLEOTIDE SEQUENCE [LARGE SCALE GENOMIC DNA]</scope>
    <source>
        <strain evidence="9 10">DSM 46095</strain>
    </source>
</reference>
<keyword evidence="5" id="KW-0804">Transcription</keyword>
<dbReference type="GO" id="GO:0006352">
    <property type="term" value="P:DNA-templated transcription initiation"/>
    <property type="evidence" value="ECO:0007669"/>
    <property type="project" value="InterPro"/>
</dbReference>
<dbReference type="InterPro" id="IPR007627">
    <property type="entry name" value="RNA_pol_sigma70_r2"/>
</dbReference>
<dbReference type="Gene3D" id="1.10.10.1320">
    <property type="entry name" value="Anti-sigma factor, zinc-finger domain"/>
    <property type="match status" value="1"/>
</dbReference>
<feature type="region of interest" description="Disordered" evidence="6">
    <location>
        <begin position="236"/>
        <end position="255"/>
    </location>
</feature>
<dbReference type="OrthoDB" id="4990598at2"/>
<sequence>MEPADDEPDAVLLAALRAGDLEAAGRLFRRHAEPLRRTAGAWARQPAERDDLVAETFARVLTIVRAGGGPREDLRPYLVVTLRNLVSRWSRQRSRVELRATVPEAAAGGADELALLRSNARLVWSAYCTLPGRWRTVLWRTEAEGGTPTEVAPSLGLSPNSVAALAMRAREGLRQAYLQVQVPEPDDPACGEPRRRMGAWVRGALPPRRANAVAEHVAGCPACRLVVRGLDEANRELPGSPADRQLPGSAAQLTG</sequence>
<feature type="domain" description="RNA polymerase sigma-70 region 2" evidence="7">
    <location>
        <begin position="27"/>
        <end position="95"/>
    </location>
</feature>
<dbReference type="eggNOG" id="COG1595">
    <property type="taxonomic scope" value="Bacteria"/>
</dbReference>
<evidence type="ECO:0000256" key="3">
    <source>
        <dbReference type="ARBA" id="ARBA00023082"/>
    </source>
</evidence>
<dbReference type="InterPro" id="IPR041916">
    <property type="entry name" value="Anti_sigma_zinc_sf"/>
</dbReference>
<dbReference type="AlphaFoldDB" id="A0A066TT78"/>
<dbReference type="SUPFAM" id="SSF88946">
    <property type="entry name" value="Sigma2 domain of RNA polymerase sigma factors"/>
    <property type="match status" value="1"/>
</dbReference>
<dbReference type="PANTHER" id="PTHR43133:SF8">
    <property type="entry name" value="RNA POLYMERASE SIGMA FACTOR HI_1459-RELATED"/>
    <property type="match status" value="1"/>
</dbReference>
<dbReference type="GO" id="GO:0016987">
    <property type="term" value="F:sigma factor activity"/>
    <property type="evidence" value="ECO:0007669"/>
    <property type="project" value="UniProtKB-KW"/>
</dbReference>
<keyword evidence="4" id="KW-0238">DNA-binding</keyword>
<dbReference type="SUPFAM" id="SSF88659">
    <property type="entry name" value="Sigma3 and sigma4 domains of RNA polymerase sigma factors"/>
    <property type="match status" value="1"/>
</dbReference>
<evidence type="ECO:0000256" key="4">
    <source>
        <dbReference type="ARBA" id="ARBA00023125"/>
    </source>
</evidence>
<comment type="similarity">
    <text evidence="1">Belongs to the sigma-70 factor family. ECF subfamily.</text>
</comment>
<dbReference type="Gene3D" id="1.10.10.10">
    <property type="entry name" value="Winged helix-like DNA-binding domain superfamily/Winged helix DNA-binding domain"/>
    <property type="match status" value="1"/>
</dbReference>
<comment type="caution">
    <text evidence="9">The sequence shown here is derived from an EMBL/GenBank/DDBJ whole genome shotgun (WGS) entry which is preliminary data.</text>
</comment>
<dbReference type="InterPro" id="IPR039425">
    <property type="entry name" value="RNA_pol_sigma-70-like"/>
</dbReference>
<dbReference type="PANTHER" id="PTHR43133">
    <property type="entry name" value="RNA POLYMERASE ECF-TYPE SIGMA FACTO"/>
    <property type="match status" value="1"/>
</dbReference>
<protein>
    <submittedName>
        <fullName evidence="9">RNA polymerase sigma factor</fullName>
    </submittedName>
</protein>
<dbReference type="RefSeq" id="WP_043786800.1">
    <property type="nucleotide sequence ID" value="NZ_JMQI01000066.1"/>
</dbReference>
<dbReference type="Pfam" id="PF13490">
    <property type="entry name" value="zf-HC2"/>
    <property type="match status" value="1"/>
</dbReference>
<keyword evidence="10" id="KW-1185">Reference proteome</keyword>
<dbReference type="InterPro" id="IPR027383">
    <property type="entry name" value="Znf_put"/>
</dbReference>
<keyword evidence="2" id="KW-0805">Transcription regulation</keyword>
<feature type="domain" description="Putative zinc-finger" evidence="8">
    <location>
        <begin position="190"/>
        <end position="224"/>
    </location>
</feature>
<dbReference type="NCBIfam" id="TIGR02937">
    <property type="entry name" value="sigma70-ECF"/>
    <property type="match status" value="1"/>
</dbReference>
<dbReference type="EMBL" id="JMQI01000066">
    <property type="protein sequence ID" value="KDN18075.1"/>
    <property type="molecule type" value="Genomic_DNA"/>
</dbReference>
<accession>A0A066TT78</accession>
<proteinExistence type="inferred from homology"/>
<keyword evidence="3" id="KW-0731">Sigma factor</keyword>
<evidence type="ECO:0000256" key="1">
    <source>
        <dbReference type="ARBA" id="ARBA00010641"/>
    </source>
</evidence>
<dbReference type="Gene3D" id="1.10.1740.10">
    <property type="match status" value="1"/>
</dbReference>
<name>A0A066TT78_9PSEU</name>
<evidence type="ECO:0000259" key="7">
    <source>
        <dbReference type="Pfam" id="PF04542"/>
    </source>
</evidence>
<dbReference type="Pfam" id="PF04542">
    <property type="entry name" value="Sigma70_r2"/>
    <property type="match status" value="1"/>
</dbReference>
<evidence type="ECO:0000313" key="9">
    <source>
        <dbReference type="EMBL" id="KDN18075.1"/>
    </source>
</evidence>
<evidence type="ECO:0000256" key="6">
    <source>
        <dbReference type="SAM" id="MobiDB-lite"/>
    </source>
</evidence>
<evidence type="ECO:0000256" key="2">
    <source>
        <dbReference type="ARBA" id="ARBA00023015"/>
    </source>
</evidence>
<dbReference type="InterPro" id="IPR013324">
    <property type="entry name" value="RNA_pol_sigma_r3/r4-like"/>
</dbReference>
<dbReference type="Proteomes" id="UP000027345">
    <property type="component" value="Unassembled WGS sequence"/>
</dbReference>
<dbReference type="STRING" id="287986.DV20_32560"/>
<dbReference type="InterPro" id="IPR014284">
    <property type="entry name" value="RNA_pol_sigma-70_dom"/>
</dbReference>
<evidence type="ECO:0000313" key="10">
    <source>
        <dbReference type="Proteomes" id="UP000027345"/>
    </source>
</evidence>
<dbReference type="GO" id="GO:0003677">
    <property type="term" value="F:DNA binding"/>
    <property type="evidence" value="ECO:0007669"/>
    <property type="project" value="UniProtKB-KW"/>
</dbReference>
<gene>
    <name evidence="9" type="ORF">DV20_32560</name>
</gene>
<dbReference type="InterPro" id="IPR013325">
    <property type="entry name" value="RNA_pol_sigma_r2"/>
</dbReference>